<accession>A0A7W7H114</accession>
<proteinExistence type="predicted"/>
<name>A0A7W7H114_9ACTN</name>
<evidence type="ECO:0000313" key="1">
    <source>
        <dbReference type="EMBL" id="MBB4741938.1"/>
    </source>
</evidence>
<sequence>MTRDPGDATAIEYLTTVTALIEELTTAADPYDKGVDLWGRSAGADGELAIDLQLIWGALTDWVERRPAEGEQARAEMRRAAREWLALDRADRAAVERYRDRWVHDVCGYPR</sequence>
<organism evidence="1 2">
    <name type="scientific">Actinoplanes octamycinicus</name>
    <dbReference type="NCBI Taxonomy" id="135948"/>
    <lineage>
        <taxon>Bacteria</taxon>
        <taxon>Bacillati</taxon>
        <taxon>Actinomycetota</taxon>
        <taxon>Actinomycetes</taxon>
        <taxon>Micromonosporales</taxon>
        <taxon>Micromonosporaceae</taxon>
        <taxon>Actinoplanes</taxon>
    </lineage>
</organism>
<comment type="caution">
    <text evidence="1">The sequence shown here is derived from an EMBL/GenBank/DDBJ whole genome shotgun (WGS) entry which is preliminary data.</text>
</comment>
<dbReference type="RefSeq" id="WP_239177705.1">
    <property type="nucleotide sequence ID" value="NZ_BAABFG010000005.1"/>
</dbReference>
<keyword evidence="2" id="KW-1185">Reference proteome</keyword>
<evidence type="ECO:0000313" key="2">
    <source>
        <dbReference type="Proteomes" id="UP000546162"/>
    </source>
</evidence>
<dbReference type="EMBL" id="JACHNB010000001">
    <property type="protein sequence ID" value="MBB4741938.1"/>
    <property type="molecule type" value="Genomic_DNA"/>
</dbReference>
<dbReference type="Proteomes" id="UP000546162">
    <property type="component" value="Unassembled WGS sequence"/>
</dbReference>
<dbReference type="AlphaFoldDB" id="A0A7W7H114"/>
<protein>
    <submittedName>
        <fullName evidence="1">Uncharacterized protein</fullName>
    </submittedName>
</protein>
<gene>
    <name evidence="1" type="ORF">BJY16_005397</name>
</gene>
<reference evidence="1 2" key="1">
    <citation type="submission" date="2020-08" db="EMBL/GenBank/DDBJ databases">
        <title>Sequencing the genomes of 1000 actinobacteria strains.</title>
        <authorList>
            <person name="Klenk H.-P."/>
        </authorList>
    </citation>
    <scope>NUCLEOTIDE SEQUENCE [LARGE SCALE GENOMIC DNA]</scope>
    <source>
        <strain evidence="1 2">DSM 45809</strain>
    </source>
</reference>